<feature type="signal peptide" evidence="3">
    <location>
        <begin position="1"/>
        <end position="21"/>
    </location>
</feature>
<dbReference type="InterPro" id="IPR050430">
    <property type="entry name" value="Peptidase_S1"/>
</dbReference>
<keyword evidence="3" id="KW-0732">Signal</keyword>
<keyword evidence="2" id="KW-1015">Disulfide bond</keyword>
<proteinExistence type="predicted"/>
<comment type="caution">
    <text evidence="5">The sequence shown here is derived from an EMBL/GenBank/DDBJ whole genome shotgun (WGS) entry which is preliminary data.</text>
</comment>
<dbReference type="GO" id="GO:0006508">
    <property type="term" value="P:proteolysis"/>
    <property type="evidence" value="ECO:0007669"/>
    <property type="project" value="InterPro"/>
</dbReference>
<evidence type="ECO:0000256" key="2">
    <source>
        <dbReference type="ARBA" id="ARBA00023157"/>
    </source>
</evidence>
<dbReference type="InterPro" id="IPR043504">
    <property type="entry name" value="Peptidase_S1_PA_chymotrypsin"/>
</dbReference>
<dbReference type="EMBL" id="SPLM01000039">
    <property type="protein sequence ID" value="TMW64620.1"/>
    <property type="molecule type" value="Genomic_DNA"/>
</dbReference>
<dbReference type="Pfam" id="PF00089">
    <property type="entry name" value="Trypsin"/>
    <property type="match status" value="1"/>
</dbReference>
<accession>A0A8K1FI53</accession>
<gene>
    <name evidence="5" type="ORF">Poli38472_011500</name>
</gene>
<feature type="chain" id="PRO_5035455567" description="Peptidase S1 domain-containing protein" evidence="3">
    <location>
        <begin position="22"/>
        <end position="492"/>
    </location>
</feature>
<evidence type="ECO:0000259" key="4">
    <source>
        <dbReference type="PROSITE" id="PS50240"/>
    </source>
</evidence>
<protein>
    <recommendedName>
        <fullName evidence="4">Peptidase S1 domain-containing protein</fullName>
    </recommendedName>
</protein>
<dbReference type="InterPro" id="IPR001254">
    <property type="entry name" value="Trypsin_dom"/>
</dbReference>
<evidence type="ECO:0000256" key="3">
    <source>
        <dbReference type="SAM" id="SignalP"/>
    </source>
</evidence>
<reference evidence="5" key="1">
    <citation type="submission" date="2019-03" db="EMBL/GenBank/DDBJ databases">
        <title>Long read genome sequence of the mycoparasitic Pythium oligandrum ATCC 38472 isolated from sugarbeet rhizosphere.</title>
        <authorList>
            <person name="Gaulin E."/>
        </authorList>
    </citation>
    <scope>NUCLEOTIDE SEQUENCE</scope>
    <source>
        <strain evidence="5">ATCC 38472_TT</strain>
    </source>
</reference>
<evidence type="ECO:0000313" key="6">
    <source>
        <dbReference type="Proteomes" id="UP000794436"/>
    </source>
</evidence>
<dbReference type="SUPFAM" id="SSF50494">
    <property type="entry name" value="Trypsin-like serine proteases"/>
    <property type="match status" value="1"/>
</dbReference>
<dbReference type="GO" id="GO:0004252">
    <property type="term" value="F:serine-type endopeptidase activity"/>
    <property type="evidence" value="ECO:0007669"/>
    <property type="project" value="InterPro"/>
</dbReference>
<sequence length="492" mass="53471">MFSILTTLLLVIAIQVLGVQAEARSLPLVALGTEDTPQVCIGILIGAQHVLVHSDCASTKGDMTIGRVLDLDLPTSSPSNSTKTVTTQTAALGSAVALANSTKIPFQQLPSNASSSAHSVHVVAVEDPLPLGFHQPVTLPLKMPYPAYLDVDHSAFLVSINLASLSVSLTQAAIFVDDSSCNHTVCALPVEVEDRDPHTEPNQWSFLLTQSSEGGKYRLLGAGGSPVTDHNGIWGFEWLPQALAGTNLPSLGVYGVNTVVSVNKEIFEGKDVKTTSEYTEFIVGLRDQKEGTTFCSGALIAPKWVLTSVGCKTKYLPTWVVVDTLETSGKPTEALAIQRMLPHPEFMVAGLNYNFMLVQLDRASSRRPIKYNKNKDDTSQITKATAFGYGATSFRSDKMNHRLRSNKVGVIGAESCPESIRDWLDKTTMCVRKSLCYGDYGGPVVTNAWSSDHELYGIIGNDFYCYNLFYYNVVGRVSAVSDWITKTMKKFK</sequence>
<keyword evidence="1" id="KW-0843">Virulence</keyword>
<evidence type="ECO:0000256" key="1">
    <source>
        <dbReference type="ARBA" id="ARBA00023026"/>
    </source>
</evidence>
<dbReference type="AlphaFoldDB" id="A0A8K1FI53"/>
<dbReference type="OrthoDB" id="10066789at2759"/>
<dbReference type="PANTHER" id="PTHR24276:SF97">
    <property type="entry name" value="GH13245P2-RELATED"/>
    <property type="match status" value="1"/>
</dbReference>
<keyword evidence="6" id="KW-1185">Reference proteome</keyword>
<dbReference type="PANTHER" id="PTHR24276">
    <property type="entry name" value="POLYSERASE-RELATED"/>
    <property type="match status" value="1"/>
</dbReference>
<dbReference type="Gene3D" id="2.40.10.10">
    <property type="entry name" value="Trypsin-like serine proteases"/>
    <property type="match status" value="1"/>
</dbReference>
<name>A0A8K1FI53_PYTOL</name>
<evidence type="ECO:0000313" key="5">
    <source>
        <dbReference type="EMBL" id="TMW64620.1"/>
    </source>
</evidence>
<dbReference type="Proteomes" id="UP000794436">
    <property type="component" value="Unassembled WGS sequence"/>
</dbReference>
<feature type="domain" description="Peptidase S1" evidence="4">
    <location>
        <begin position="266"/>
        <end position="489"/>
    </location>
</feature>
<dbReference type="SMART" id="SM00020">
    <property type="entry name" value="Tryp_SPc"/>
    <property type="match status" value="1"/>
</dbReference>
<organism evidence="5 6">
    <name type="scientific">Pythium oligandrum</name>
    <name type="common">Mycoparasitic fungus</name>
    <dbReference type="NCBI Taxonomy" id="41045"/>
    <lineage>
        <taxon>Eukaryota</taxon>
        <taxon>Sar</taxon>
        <taxon>Stramenopiles</taxon>
        <taxon>Oomycota</taxon>
        <taxon>Peronosporomycetes</taxon>
        <taxon>Pythiales</taxon>
        <taxon>Pythiaceae</taxon>
        <taxon>Pythium</taxon>
    </lineage>
</organism>
<dbReference type="PROSITE" id="PS50240">
    <property type="entry name" value="TRYPSIN_DOM"/>
    <property type="match status" value="1"/>
</dbReference>
<dbReference type="InterPro" id="IPR009003">
    <property type="entry name" value="Peptidase_S1_PA"/>
</dbReference>